<dbReference type="Pfam" id="PF02321">
    <property type="entry name" value="OEP"/>
    <property type="match status" value="1"/>
</dbReference>
<dbReference type="AlphaFoldDB" id="A0A511YRS9"/>
<dbReference type="PANTHER" id="PTHR30203:SF23">
    <property type="entry name" value="OUTER MEMBRANE EFFLUX PROTEIN"/>
    <property type="match status" value="1"/>
</dbReference>
<comment type="caution">
    <text evidence="2">The sequence shown here is derived from an EMBL/GenBank/DDBJ whole genome shotgun (WGS) entry which is preliminary data.</text>
</comment>
<dbReference type="PANTHER" id="PTHR30203">
    <property type="entry name" value="OUTER MEMBRANE CATION EFFLUX PROTEIN"/>
    <property type="match status" value="1"/>
</dbReference>
<dbReference type="SUPFAM" id="SSF56954">
    <property type="entry name" value="Outer membrane efflux proteins (OEP)"/>
    <property type="match status" value="1"/>
</dbReference>
<evidence type="ECO:0000256" key="1">
    <source>
        <dbReference type="ARBA" id="ARBA00007613"/>
    </source>
</evidence>
<proteinExistence type="inferred from homology"/>
<accession>A0A511YRS9</accession>
<reference evidence="2 3" key="1">
    <citation type="submission" date="2019-07" db="EMBL/GenBank/DDBJ databases">
        <title>Whole genome shotgun sequence of Chryseobacterium hagamense NBRC 105253.</title>
        <authorList>
            <person name="Hosoyama A."/>
            <person name="Uohara A."/>
            <person name="Ohji S."/>
            <person name="Ichikawa N."/>
        </authorList>
    </citation>
    <scope>NUCLEOTIDE SEQUENCE [LARGE SCALE GENOMIC DNA]</scope>
    <source>
        <strain evidence="2 3">NBRC 105253</strain>
    </source>
</reference>
<evidence type="ECO:0000313" key="2">
    <source>
        <dbReference type="EMBL" id="GEN77901.1"/>
    </source>
</evidence>
<sequence>MVQRLEISQAEARVLQAKYWPNPTLTVDEVNLWRTYDIESQPALIGNWGKSSQVSVQVEQVIKTAGKRRKSIELQKIEVDGEKYEWQEVLRELKKLLRHTMTELAYNQELQRLYGSQISSITKLTASYKNQLTSGNISKAEYIRLKAQEVEFRKKQVSLQQEAEEQQTELKALLMMPADRYVVITDPLKQPPGNFSELDLQQWITESAENRPDILLARNQEKHALKNLELQNALKTPDLTFSVGYDRGGNIMKDFIGVGVSLDLPVFDRNKGNIQDARIEVDKTGYETRKNVVKSQNEISSVYQNYLRTKKISDELDDEYESTLDSLLISHEKNFRLRNISMLEYMDFLETFIDNKTIILETKKELNEYFENLQYAVGKDL</sequence>
<dbReference type="EMBL" id="BJYJ01000037">
    <property type="protein sequence ID" value="GEN77901.1"/>
    <property type="molecule type" value="Genomic_DNA"/>
</dbReference>
<dbReference type="Proteomes" id="UP000321863">
    <property type="component" value="Unassembled WGS sequence"/>
</dbReference>
<name>A0A511YRS9_9FLAO</name>
<protein>
    <submittedName>
        <fullName evidence="2">Channel protein TolC</fullName>
    </submittedName>
</protein>
<dbReference type="Gene3D" id="1.20.1600.10">
    <property type="entry name" value="Outer membrane efflux proteins (OEP)"/>
    <property type="match status" value="1"/>
</dbReference>
<dbReference type="InterPro" id="IPR010131">
    <property type="entry name" value="MdtP/NodT-like"/>
</dbReference>
<gene>
    <name evidence="2" type="ORF">CHA01nite_36410</name>
</gene>
<dbReference type="GO" id="GO:0015562">
    <property type="term" value="F:efflux transmembrane transporter activity"/>
    <property type="evidence" value="ECO:0007669"/>
    <property type="project" value="InterPro"/>
</dbReference>
<keyword evidence="3" id="KW-1185">Reference proteome</keyword>
<evidence type="ECO:0000313" key="3">
    <source>
        <dbReference type="Proteomes" id="UP000321863"/>
    </source>
</evidence>
<comment type="similarity">
    <text evidence="1">Belongs to the outer membrane factor (OMF) (TC 1.B.17) family.</text>
</comment>
<organism evidence="2 3">
    <name type="scientific">Chryseobacterium hagamense</name>
    <dbReference type="NCBI Taxonomy" id="395935"/>
    <lineage>
        <taxon>Bacteria</taxon>
        <taxon>Pseudomonadati</taxon>
        <taxon>Bacteroidota</taxon>
        <taxon>Flavobacteriia</taxon>
        <taxon>Flavobacteriales</taxon>
        <taxon>Weeksellaceae</taxon>
        <taxon>Chryseobacterium group</taxon>
        <taxon>Chryseobacterium</taxon>
    </lineage>
</organism>
<dbReference type="InterPro" id="IPR003423">
    <property type="entry name" value="OMP_efflux"/>
</dbReference>